<feature type="region of interest" description="Disordered" evidence="1">
    <location>
        <begin position="1"/>
        <end position="49"/>
    </location>
</feature>
<organism evidence="2 3">
    <name type="scientific">Pseudomyxococcus hansupus</name>
    <dbReference type="NCBI Taxonomy" id="1297742"/>
    <lineage>
        <taxon>Bacteria</taxon>
        <taxon>Pseudomonadati</taxon>
        <taxon>Myxococcota</taxon>
        <taxon>Myxococcia</taxon>
        <taxon>Myxococcales</taxon>
        <taxon>Cystobacterineae</taxon>
        <taxon>Myxococcaceae</taxon>
        <taxon>Pseudomyxococcus</taxon>
    </lineage>
</organism>
<protein>
    <submittedName>
        <fullName evidence="2">Uncharacterized protein</fullName>
    </submittedName>
</protein>
<dbReference type="KEGG" id="mym:A176_000350"/>
<proteinExistence type="predicted"/>
<keyword evidence="3" id="KW-1185">Reference proteome</keyword>
<evidence type="ECO:0000313" key="3">
    <source>
        <dbReference type="Proteomes" id="UP000009026"/>
    </source>
</evidence>
<evidence type="ECO:0000313" key="2">
    <source>
        <dbReference type="EMBL" id="AKQ63438.1"/>
    </source>
</evidence>
<sequence length="49" mass="5069">MPHRDAGRGADAQQPQSGGGLAAHDSFRSCPATALSQQPVTAPRRNGLQ</sequence>
<gene>
    <name evidence="2" type="ORF">A176_000350</name>
</gene>
<accession>A0A0H4WPF2</accession>
<reference evidence="2 3" key="1">
    <citation type="journal article" date="2016" name="PLoS ONE">
        <title>Complete Genome Sequence and Comparative Genomics of a Novel Myxobacterium Myxococcus hansupus.</title>
        <authorList>
            <person name="Sharma G."/>
            <person name="Narwani T."/>
            <person name="Subramanian S."/>
        </authorList>
    </citation>
    <scope>NUCLEOTIDE SEQUENCE [LARGE SCALE GENOMIC DNA]</scope>
    <source>
        <strain evidence="3">mixupus</strain>
    </source>
</reference>
<dbReference type="Proteomes" id="UP000009026">
    <property type="component" value="Chromosome"/>
</dbReference>
<evidence type="ECO:0000256" key="1">
    <source>
        <dbReference type="SAM" id="MobiDB-lite"/>
    </source>
</evidence>
<name>A0A0H4WPF2_9BACT</name>
<dbReference type="EMBL" id="CP012109">
    <property type="protein sequence ID" value="AKQ63438.1"/>
    <property type="molecule type" value="Genomic_DNA"/>
</dbReference>
<dbReference type="AlphaFoldDB" id="A0A0H4WPF2"/>